<sequence>MNSGSRAKVPSMRWGYSNRQSLLYWSNLSVQIKESTLTLTTPALLFPAISLLLLAYTNRFLVLAQLIRQLKQMDTEEDHALIARQISMLRKRILLTKRMQAYGVLSFFVCTMSMFVLFVGAQLAGAIAFGISLILLSVSLLYSLYEIVISTNAINVELENFEARKRAGE</sequence>
<feature type="transmembrane region" description="Helical" evidence="1">
    <location>
        <begin position="44"/>
        <end position="64"/>
    </location>
</feature>
<organism evidence="2 3">
    <name type="scientific">Marinobacter salarius</name>
    <dbReference type="NCBI Taxonomy" id="1420917"/>
    <lineage>
        <taxon>Bacteria</taxon>
        <taxon>Pseudomonadati</taxon>
        <taxon>Pseudomonadota</taxon>
        <taxon>Gammaproteobacteria</taxon>
        <taxon>Pseudomonadales</taxon>
        <taxon>Marinobacteraceae</taxon>
        <taxon>Marinobacter</taxon>
    </lineage>
</organism>
<name>A0A1W6KC59_9GAMM</name>
<reference evidence="2 3" key="1">
    <citation type="submission" date="2017-04" db="EMBL/GenBank/DDBJ databases">
        <title>Genome Sequence of Marinobacter salarius strain SMR5 Isolated from a culture of the Diatom Skeletonema marinoi.</title>
        <authorList>
            <person name="Topel M."/>
            <person name="Pinder M.I.M."/>
            <person name="Johansson O.N."/>
            <person name="Kourtchenko O."/>
            <person name="Godhe A."/>
            <person name="Clarke A.K."/>
        </authorList>
    </citation>
    <scope>NUCLEOTIDE SEQUENCE [LARGE SCALE GENOMIC DNA]</scope>
    <source>
        <strain evidence="2 3">SMR5</strain>
    </source>
</reference>
<protein>
    <submittedName>
        <fullName evidence="2">II family cellulose-binding protein</fullName>
    </submittedName>
</protein>
<dbReference type="EMBL" id="CP020931">
    <property type="protein sequence ID" value="ARM85020.1"/>
    <property type="molecule type" value="Genomic_DNA"/>
</dbReference>
<gene>
    <name evidence="2" type="ORF">MARSALSMR5_02974</name>
</gene>
<proteinExistence type="predicted"/>
<dbReference type="Proteomes" id="UP000193100">
    <property type="component" value="Chromosome"/>
</dbReference>
<evidence type="ECO:0000313" key="3">
    <source>
        <dbReference type="Proteomes" id="UP000193100"/>
    </source>
</evidence>
<feature type="transmembrane region" description="Helical" evidence="1">
    <location>
        <begin position="126"/>
        <end position="145"/>
    </location>
</feature>
<keyword evidence="1" id="KW-1133">Transmembrane helix</keyword>
<dbReference type="Pfam" id="PF11026">
    <property type="entry name" value="DUF2721"/>
    <property type="match status" value="1"/>
</dbReference>
<keyword evidence="1" id="KW-0472">Membrane</keyword>
<feature type="transmembrane region" description="Helical" evidence="1">
    <location>
        <begin position="101"/>
        <end position="120"/>
    </location>
</feature>
<keyword evidence="1" id="KW-0812">Transmembrane</keyword>
<dbReference type="AlphaFoldDB" id="A0A1W6KC59"/>
<accession>A0A1W6KC59</accession>
<dbReference type="InterPro" id="IPR021279">
    <property type="entry name" value="DUF2721"/>
</dbReference>
<evidence type="ECO:0000256" key="1">
    <source>
        <dbReference type="SAM" id="Phobius"/>
    </source>
</evidence>
<evidence type="ECO:0000313" key="2">
    <source>
        <dbReference type="EMBL" id="ARM85020.1"/>
    </source>
</evidence>